<proteinExistence type="predicted"/>
<gene>
    <name evidence="1" type="ORF">G5714_001539</name>
</gene>
<evidence type="ECO:0000313" key="1">
    <source>
        <dbReference type="EMBL" id="KAF4116986.1"/>
    </source>
</evidence>
<accession>A0A7J6DCE3</accession>
<sequence>MLASQLDNLPFPPCGRRVLPIRTVSIYLQSDAGESLPTTQLDLFRLYLSDTVSIELLSDVGESLPARQLTFSTLRPESLTHPDCEYLSPVGCRRASRPHNFTFLSCLSDSSYLFHSLAPQYQTPIERYILGRSSNLSFQSAHRRGLTIRLASFDLPSDVARASRPDNLAFFPPASAPLAHQTGEHAHQFDDG</sequence>
<dbReference type="Proteomes" id="UP000579812">
    <property type="component" value="Unassembled WGS sequence"/>
</dbReference>
<comment type="caution">
    <text evidence="1">The sequence shown here is derived from an EMBL/GenBank/DDBJ whole genome shotgun (WGS) entry which is preliminary data.</text>
</comment>
<organism evidence="1 2">
    <name type="scientific">Onychostoma macrolepis</name>
    <dbReference type="NCBI Taxonomy" id="369639"/>
    <lineage>
        <taxon>Eukaryota</taxon>
        <taxon>Metazoa</taxon>
        <taxon>Chordata</taxon>
        <taxon>Craniata</taxon>
        <taxon>Vertebrata</taxon>
        <taxon>Euteleostomi</taxon>
        <taxon>Actinopterygii</taxon>
        <taxon>Neopterygii</taxon>
        <taxon>Teleostei</taxon>
        <taxon>Ostariophysi</taxon>
        <taxon>Cypriniformes</taxon>
        <taxon>Cyprinidae</taxon>
        <taxon>Acrossocheilinae</taxon>
        <taxon>Onychostoma</taxon>
    </lineage>
</organism>
<dbReference type="AlphaFoldDB" id="A0A7J6DCE3"/>
<name>A0A7J6DCE3_9TELE</name>
<dbReference type="EMBL" id="JAAMOB010000002">
    <property type="protein sequence ID" value="KAF4116986.1"/>
    <property type="molecule type" value="Genomic_DNA"/>
</dbReference>
<keyword evidence="2" id="KW-1185">Reference proteome</keyword>
<reference evidence="1 2" key="1">
    <citation type="submission" date="2020-04" db="EMBL/GenBank/DDBJ databases">
        <title>Chromosome-level genome assembly of a cyprinid fish Onychostoma macrolepis by integration of Nanopore Sequencing, Bionano and Hi-C technology.</title>
        <authorList>
            <person name="Wang D."/>
        </authorList>
    </citation>
    <scope>NUCLEOTIDE SEQUENCE [LARGE SCALE GENOMIC DNA]</scope>
    <source>
        <strain evidence="1">SWU-2019</strain>
        <tissue evidence="1">Muscle</tissue>
    </source>
</reference>
<protein>
    <submittedName>
        <fullName evidence="1">Uncharacterized protein</fullName>
    </submittedName>
</protein>
<evidence type="ECO:0000313" key="2">
    <source>
        <dbReference type="Proteomes" id="UP000579812"/>
    </source>
</evidence>